<dbReference type="InterPro" id="IPR008146">
    <property type="entry name" value="Gln_synth_cat_dom"/>
</dbReference>
<dbReference type="GO" id="GO:0004356">
    <property type="term" value="F:glutamine synthetase activity"/>
    <property type="evidence" value="ECO:0007669"/>
    <property type="project" value="InterPro"/>
</dbReference>
<evidence type="ECO:0000313" key="6">
    <source>
        <dbReference type="EMBL" id="BBD96770.1"/>
    </source>
</evidence>
<dbReference type="PANTHER" id="PTHR43785:SF12">
    <property type="entry name" value="TYPE-1 GLUTAMINE SYNTHETASE 2"/>
    <property type="match status" value="1"/>
</dbReference>
<sequence length="461" mass="51383">MEDLLANLPQNPTLTELRAFISESDLEFATIAFADYQGTIRGKYVSRAKLESALEAMSFPAISLVLDPTDAILAVPVLADSSSGYPDRPVRLVPETARFIPWAEPRRNLLILAEFAEDFADYCPRNMFHRMQRHAERLGFRPCASSELEFTMFDETPQSIIAKGYHNLQPSTPNRTYYSLVRQETQSSLYNQLMDMCAALRIPVDSLHEEMGEGFMELAIRYGTDASVPDATALFRTFAKVVAQRNGKLATFMARWSNNADGQSGHIHASLQTLAGEPVFHDPSRPDGMSETMRHFIGGMQALLGDFLLLLAPNINSYKRLVPGIFAPISTAWGIENRTCAIRAIPGSPGSSRIECRLPGADANPYLSLAGVITAGLHGVEHRIEPSAPCEGNAYEMEILESQRLPASFDAAITRFRGSEMARHYFGDAFVEAYADSRRTQYEQFQAMVTDRELERFFELV</sequence>
<dbReference type="SMART" id="SM01230">
    <property type="entry name" value="Gln-synt_C"/>
    <property type="match status" value="1"/>
</dbReference>
<dbReference type="AlphaFoldDB" id="A0A494W808"/>
<accession>A0A494W808</accession>
<dbReference type="SUPFAM" id="SSF55931">
    <property type="entry name" value="Glutamine synthetase/guanido kinase"/>
    <property type="match status" value="1"/>
</dbReference>
<comment type="cofactor">
    <cofactor evidence="1">
        <name>Mg(2+)</name>
        <dbReference type="ChEBI" id="CHEBI:18420"/>
    </cofactor>
</comment>
<dbReference type="EMBL" id="AP018664">
    <property type="protein sequence ID" value="BBD96770.1"/>
    <property type="molecule type" value="Genomic_DNA"/>
</dbReference>
<dbReference type="Gene3D" id="3.30.590.10">
    <property type="entry name" value="Glutamine synthetase/guanido kinase, catalytic domain"/>
    <property type="match status" value="1"/>
</dbReference>
<evidence type="ECO:0000256" key="4">
    <source>
        <dbReference type="RuleBase" id="RU000384"/>
    </source>
</evidence>
<gene>
    <name evidence="6" type="ORF">SAMIE_1002710</name>
</gene>
<dbReference type="Proteomes" id="UP000279959">
    <property type="component" value="Chromosome"/>
</dbReference>
<proteinExistence type="inferred from homology"/>
<keyword evidence="2" id="KW-0436">Ligase</keyword>
<dbReference type="InterPro" id="IPR036651">
    <property type="entry name" value="Gln_synt_N_sf"/>
</dbReference>
<feature type="domain" description="GS catalytic" evidence="5">
    <location>
        <begin position="124"/>
        <end position="461"/>
    </location>
</feature>
<dbReference type="GO" id="GO:0006542">
    <property type="term" value="P:glutamine biosynthetic process"/>
    <property type="evidence" value="ECO:0007669"/>
    <property type="project" value="InterPro"/>
</dbReference>
<evidence type="ECO:0000256" key="2">
    <source>
        <dbReference type="ARBA" id="ARBA00022598"/>
    </source>
</evidence>
<comment type="similarity">
    <text evidence="3 4">Belongs to the glutamine synthetase family.</text>
</comment>
<evidence type="ECO:0000313" key="7">
    <source>
        <dbReference type="Proteomes" id="UP000279959"/>
    </source>
</evidence>
<dbReference type="KEGG" id="sami:SAMIE_1002710"/>
<reference evidence="6 7" key="1">
    <citation type="submission" date="2018-05" db="EMBL/GenBank/DDBJ databases">
        <title>Complete Genome Sequence of the Nonylphenol-Degrading Bacterium Sphingobium amiense DSM 16289T.</title>
        <authorList>
            <person name="Ootsuka M."/>
            <person name="Nishizawa T."/>
            <person name="Ohta H."/>
        </authorList>
    </citation>
    <scope>NUCLEOTIDE SEQUENCE [LARGE SCALE GENOMIC DNA]</scope>
    <source>
        <strain evidence="6 7">DSM 16289</strain>
    </source>
</reference>
<evidence type="ECO:0000256" key="3">
    <source>
        <dbReference type="PROSITE-ProRule" id="PRU01331"/>
    </source>
</evidence>
<organism evidence="6 7">
    <name type="scientific">Sphingobium amiense</name>
    <dbReference type="NCBI Taxonomy" id="135719"/>
    <lineage>
        <taxon>Bacteria</taxon>
        <taxon>Pseudomonadati</taxon>
        <taxon>Pseudomonadota</taxon>
        <taxon>Alphaproteobacteria</taxon>
        <taxon>Sphingomonadales</taxon>
        <taxon>Sphingomonadaceae</taxon>
        <taxon>Sphingobium</taxon>
    </lineage>
</organism>
<dbReference type="Pfam" id="PF00120">
    <property type="entry name" value="Gln-synt_C"/>
    <property type="match status" value="1"/>
</dbReference>
<dbReference type="InterPro" id="IPR014746">
    <property type="entry name" value="Gln_synth/guanido_kin_cat_dom"/>
</dbReference>
<evidence type="ECO:0000259" key="5">
    <source>
        <dbReference type="PROSITE" id="PS51987"/>
    </source>
</evidence>
<dbReference type="PROSITE" id="PS51987">
    <property type="entry name" value="GS_CATALYTIC"/>
    <property type="match status" value="1"/>
</dbReference>
<dbReference type="PANTHER" id="PTHR43785">
    <property type="entry name" value="GAMMA-GLUTAMYLPUTRESCINE SYNTHETASE"/>
    <property type="match status" value="1"/>
</dbReference>
<protein>
    <submittedName>
        <fullName evidence="6">Glutamine synthetase</fullName>
    </submittedName>
</protein>
<name>A0A494W808_9SPHN</name>
<dbReference type="SUPFAM" id="SSF54368">
    <property type="entry name" value="Glutamine synthetase, N-terminal domain"/>
    <property type="match status" value="1"/>
</dbReference>
<dbReference type="RefSeq" id="WP_066700835.1">
    <property type="nucleotide sequence ID" value="NZ_AP018664.1"/>
</dbReference>
<keyword evidence="7" id="KW-1185">Reference proteome</keyword>
<evidence type="ECO:0000256" key="1">
    <source>
        <dbReference type="ARBA" id="ARBA00001946"/>
    </source>
</evidence>